<organism evidence="1 2">
    <name type="scientific">Shigella dysenteriae</name>
    <dbReference type="NCBI Taxonomy" id="622"/>
    <lineage>
        <taxon>Bacteria</taxon>
        <taxon>Pseudomonadati</taxon>
        <taxon>Pseudomonadota</taxon>
        <taxon>Gammaproteobacteria</taxon>
        <taxon>Enterobacterales</taxon>
        <taxon>Enterobacteriaceae</taxon>
        <taxon>Shigella</taxon>
    </lineage>
</organism>
<gene>
    <name evidence="1" type="primary">yedP_3</name>
    <name evidence="1" type="ORF">NCTC11868_00030</name>
</gene>
<keyword evidence="1" id="KW-0378">Hydrolase</keyword>
<dbReference type="EC" id="3.1.3.-" evidence="1"/>
<dbReference type="EC" id="3.1.3.70" evidence="1"/>
<protein>
    <submittedName>
        <fullName evidence="1">Mannosyl-3-phosphoglycerate phosphatase</fullName>
        <ecNumber evidence="1">3.1.3.-</ecNumber>
        <ecNumber evidence="1">3.1.3.70</ecNumber>
    </submittedName>
</protein>
<dbReference type="Proteomes" id="UP000274225">
    <property type="component" value="Unassembled WGS sequence"/>
</dbReference>
<dbReference type="GO" id="GO:0050531">
    <property type="term" value="F:mannosyl-3-phosphoglycerate phosphatase activity"/>
    <property type="evidence" value="ECO:0007669"/>
    <property type="project" value="UniProtKB-EC"/>
</dbReference>
<name>A0A3P6KMU4_SHIDY</name>
<dbReference type="AlphaFoldDB" id="A0A3P6KMU4"/>
<reference evidence="1 2" key="1">
    <citation type="submission" date="2018-11" db="EMBL/GenBank/DDBJ databases">
        <authorList>
            <consortium name="Pathogen Informatics"/>
        </authorList>
    </citation>
    <scope>NUCLEOTIDE SEQUENCE [LARGE SCALE GENOMIC DNA]</scope>
    <source>
        <strain evidence="1 2">NCTC11868</strain>
    </source>
</reference>
<proteinExistence type="predicted"/>
<accession>A0A3P6KMU4</accession>
<evidence type="ECO:0000313" key="1">
    <source>
        <dbReference type="EMBL" id="VDG85869.1"/>
    </source>
</evidence>
<sequence>MDYAVIVKGLNREGVHLHEGSGPRLANAA</sequence>
<evidence type="ECO:0000313" key="2">
    <source>
        <dbReference type="Proteomes" id="UP000274225"/>
    </source>
</evidence>
<dbReference type="EMBL" id="UYIT01000002">
    <property type="protein sequence ID" value="VDG85869.1"/>
    <property type="molecule type" value="Genomic_DNA"/>
</dbReference>